<dbReference type="PANTHER" id="PTHR35864">
    <property type="entry name" value="ZINC METALLOPROTEASE MJ0611-RELATED"/>
    <property type="match status" value="1"/>
</dbReference>
<evidence type="ECO:0000256" key="4">
    <source>
        <dbReference type="ARBA" id="ARBA00022475"/>
    </source>
</evidence>
<comment type="caution">
    <text evidence="15">The sequence shown here is derived from an EMBL/GenBank/DDBJ whole genome shotgun (WGS) entry which is preliminary data.</text>
</comment>
<feature type="transmembrane region" description="Helical" evidence="13">
    <location>
        <begin position="104"/>
        <end position="124"/>
    </location>
</feature>
<evidence type="ECO:0000256" key="8">
    <source>
        <dbReference type="ARBA" id="ARBA00022801"/>
    </source>
</evidence>
<evidence type="ECO:0000256" key="3">
    <source>
        <dbReference type="ARBA" id="ARBA00007931"/>
    </source>
</evidence>
<keyword evidence="10 13" id="KW-1133">Transmembrane helix</keyword>
<comment type="subcellular location">
    <subcellularLocation>
        <location evidence="2">Cell membrane</location>
        <topology evidence="2">Multi-pass membrane protein</topology>
    </subcellularLocation>
</comment>
<dbReference type="InterPro" id="IPR044537">
    <property type="entry name" value="Rip2-like"/>
</dbReference>
<keyword evidence="4" id="KW-1003">Cell membrane</keyword>
<keyword evidence="5 15" id="KW-0645">Protease</keyword>
<gene>
    <name evidence="15" type="ORF">FLL45_09080</name>
</gene>
<reference evidence="15 16" key="1">
    <citation type="submission" date="2019-06" db="EMBL/GenBank/DDBJ databases">
        <title>Draft genome of Aliikangiella marina GYP-15.</title>
        <authorList>
            <person name="Wang G."/>
        </authorList>
    </citation>
    <scope>NUCLEOTIDE SEQUENCE [LARGE SCALE GENOMIC DNA]</scope>
    <source>
        <strain evidence="15 16">GYP-15</strain>
    </source>
</reference>
<name>A0A545TCY6_9GAMM</name>
<feature type="transmembrane region" description="Helical" evidence="13">
    <location>
        <begin position="69"/>
        <end position="92"/>
    </location>
</feature>
<evidence type="ECO:0000256" key="11">
    <source>
        <dbReference type="ARBA" id="ARBA00023049"/>
    </source>
</evidence>
<keyword evidence="11" id="KW-0482">Metalloprotease</keyword>
<proteinExistence type="inferred from homology"/>
<evidence type="ECO:0000256" key="1">
    <source>
        <dbReference type="ARBA" id="ARBA00001947"/>
    </source>
</evidence>
<dbReference type="OrthoDB" id="8772544at2"/>
<keyword evidence="12 13" id="KW-0472">Membrane</keyword>
<dbReference type="GO" id="GO:0046872">
    <property type="term" value="F:metal ion binding"/>
    <property type="evidence" value="ECO:0007669"/>
    <property type="project" value="UniProtKB-KW"/>
</dbReference>
<keyword evidence="7" id="KW-0479">Metal-binding</keyword>
<keyword evidence="8" id="KW-0378">Hydrolase</keyword>
<evidence type="ECO:0000259" key="14">
    <source>
        <dbReference type="Pfam" id="PF02163"/>
    </source>
</evidence>
<accession>A0A545TCY6</accession>
<evidence type="ECO:0000313" key="15">
    <source>
        <dbReference type="EMBL" id="TQV75084.1"/>
    </source>
</evidence>
<comment type="cofactor">
    <cofactor evidence="1">
        <name>Zn(2+)</name>
        <dbReference type="ChEBI" id="CHEBI:29105"/>
    </cofactor>
</comment>
<keyword evidence="6 13" id="KW-0812">Transmembrane</keyword>
<evidence type="ECO:0000256" key="2">
    <source>
        <dbReference type="ARBA" id="ARBA00004651"/>
    </source>
</evidence>
<evidence type="ECO:0000256" key="9">
    <source>
        <dbReference type="ARBA" id="ARBA00022833"/>
    </source>
</evidence>
<dbReference type="EMBL" id="VIKR01000002">
    <property type="protein sequence ID" value="TQV75084.1"/>
    <property type="molecule type" value="Genomic_DNA"/>
</dbReference>
<protein>
    <submittedName>
        <fullName evidence="15">Site-2 protease family protein</fullName>
    </submittedName>
</protein>
<keyword evidence="9" id="KW-0862">Zinc</keyword>
<evidence type="ECO:0000256" key="12">
    <source>
        <dbReference type="ARBA" id="ARBA00023136"/>
    </source>
</evidence>
<sequence length="190" mass="20974">MSFHEFGHAWTAKKFGDNTAERMGRLTLNPVAHIDPMGLLMVAIIGFGYAKPVPTDPRNFNSPQASLWISAAGPAMNLILAILCINVFALAATNDLGLLSSQGGLLFFQYMAFINLLLMLFNLLPIGPLDGHYILPYFLSRDLAYKYVRWNHAYGAMVLFGLIMLSLVGLPIFSFLMGVANTITQYLIIV</sequence>
<keyword evidence="16" id="KW-1185">Reference proteome</keyword>
<dbReference type="InterPro" id="IPR052348">
    <property type="entry name" value="Metallopeptidase_M50B"/>
</dbReference>
<dbReference type="Proteomes" id="UP000317839">
    <property type="component" value="Unassembled WGS sequence"/>
</dbReference>
<dbReference type="GO" id="GO:0006508">
    <property type="term" value="P:proteolysis"/>
    <property type="evidence" value="ECO:0007669"/>
    <property type="project" value="UniProtKB-KW"/>
</dbReference>
<feature type="domain" description="Peptidase M50" evidence="14">
    <location>
        <begin position="102"/>
        <end position="141"/>
    </location>
</feature>
<evidence type="ECO:0000256" key="7">
    <source>
        <dbReference type="ARBA" id="ARBA00022723"/>
    </source>
</evidence>
<dbReference type="GO" id="GO:0008237">
    <property type="term" value="F:metallopeptidase activity"/>
    <property type="evidence" value="ECO:0007669"/>
    <property type="project" value="UniProtKB-KW"/>
</dbReference>
<dbReference type="GO" id="GO:0005886">
    <property type="term" value="C:plasma membrane"/>
    <property type="evidence" value="ECO:0007669"/>
    <property type="project" value="UniProtKB-SubCell"/>
</dbReference>
<evidence type="ECO:0000256" key="10">
    <source>
        <dbReference type="ARBA" id="ARBA00022989"/>
    </source>
</evidence>
<evidence type="ECO:0000313" key="16">
    <source>
        <dbReference type="Proteomes" id="UP000317839"/>
    </source>
</evidence>
<evidence type="ECO:0000256" key="6">
    <source>
        <dbReference type="ARBA" id="ARBA00022692"/>
    </source>
</evidence>
<feature type="domain" description="Peptidase M50" evidence="14">
    <location>
        <begin position="3"/>
        <end position="89"/>
    </location>
</feature>
<organism evidence="15 16">
    <name type="scientific">Aliikangiella marina</name>
    <dbReference type="NCBI Taxonomy" id="1712262"/>
    <lineage>
        <taxon>Bacteria</taxon>
        <taxon>Pseudomonadati</taxon>
        <taxon>Pseudomonadota</taxon>
        <taxon>Gammaproteobacteria</taxon>
        <taxon>Oceanospirillales</taxon>
        <taxon>Pleioneaceae</taxon>
        <taxon>Aliikangiella</taxon>
    </lineage>
</organism>
<dbReference type="Pfam" id="PF02163">
    <property type="entry name" value="Peptidase_M50"/>
    <property type="match status" value="2"/>
</dbReference>
<dbReference type="AlphaFoldDB" id="A0A545TCY6"/>
<evidence type="ECO:0000256" key="5">
    <source>
        <dbReference type="ARBA" id="ARBA00022670"/>
    </source>
</evidence>
<dbReference type="PANTHER" id="PTHR35864:SF1">
    <property type="entry name" value="ZINC METALLOPROTEASE YWHC-RELATED"/>
    <property type="match status" value="1"/>
</dbReference>
<dbReference type="CDD" id="cd06158">
    <property type="entry name" value="S2P-M50_like_1"/>
    <property type="match status" value="1"/>
</dbReference>
<feature type="transmembrane region" description="Helical" evidence="13">
    <location>
        <begin position="153"/>
        <end position="176"/>
    </location>
</feature>
<evidence type="ECO:0000256" key="13">
    <source>
        <dbReference type="SAM" id="Phobius"/>
    </source>
</evidence>
<dbReference type="InterPro" id="IPR008915">
    <property type="entry name" value="Peptidase_M50"/>
</dbReference>
<feature type="transmembrane region" description="Helical" evidence="13">
    <location>
        <begin position="31"/>
        <end position="49"/>
    </location>
</feature>
<comment type="similarity">
    <text evidence="3">Belongs to the peptidase M50B family.</text>
</comment>